<proteinExistence type="predicted"/>
<gene>
    <name evidence="1" type="ORF">MILVUS5_LOCUS20806</name>
</gene>
<evidence type="ECO:0000313" key="1">
    <source>
        <dbReference type="EMBL" id="CAJ2653459.1"/>
    </source>
</evidence>
<name>A0ACB0KBH7_TRIPR</name>
<comment type="caution">
    <text evidence="1">The sequence shown here is derived from an EMBL/GenBank/DDBJ whole genome shotgun (WGS) entry which is preliminary data.</text>
</comment>
<sequence length="440" mass="48758">MGASAYDQSYNVNLAPLELSKKRKIRSRGKGLKSVAEILAKWREYNERLYAGKDDGKPKRKAPAKGSKKGCMKGKGGPQNSENKYRGVRQRTWGKWVGEIREPNRGSRLWLGTFPTAQEAALAYDYAARAMYGPSARLNFPNISDYSSIKEYLKDSSSDDVAAAPAASCCSSVVTTPATSETTTLSSHSEVCAVEDVKEMFKIPVTMNNTVDVCYEVSSPTSRIKQEPKDEFADIIDPSGGEIQDAKSEGIQKPKDELADIIDPGGGEIQDAKLEETQKHDVVQIGDGVCNDQMDFSWIDNFDNFDFDFDLDFDFNGDDNKKNCSMDEFFQAEELLGQLDNNPVDESGLMQSLNCGQMGFPEESNPQVGTTPSFFYELENPDAKLLGSLPHMEHTDTTSGVDYALDFFKIEEPVNCNGSLEDTPFLDLNFDDVNYDSRGM</sequence>
<evidence type="ECO:0000313" key="2">
    <source>
        <dbReference type="Proteomes" id="UP001177021"/>
    </source>
</evidence>
<organism evidence="1 2">
    <name type="scientific">Trifolium pratense</name>
    <name type="common">Red clover</name>
    <dbReference type="NCBI Taxonomy" id="57577"/>
    <lineage>
        <taxon>Eukaryota</taxon>
        <taxon>Viridiplantae</taxon>
        <taxon>Streptophyta</taxon>
        <taxon>Embryophyta</taxon>
        <taxon>Tracheophyta</taxon>
        <taxon>Spermatophyta</taxon>
        <taxon>Magnoliopsida</taxon>
        <taxon>eudicotyledons</taxon>
        <taxon>Gunneridae</taxon>
        <taxon>Pentapetalae</taxon>
        <taxon>rosids</taxon>
        <taxon>fabids</taxon>
        <taxon>Fabales</taxon>
        <taxon>Fabaceae</taxon>
        <taxon>Papilionoideae</taxon>
        <taxon>50 kb inversion clade</taxon>
        <taxon>NPAAA clade</taxon>
        <taxon>Hologalegina</taxon>
        <taxon>IRL clade</taxon>
        <taxon>Trifolieae</taxon>
        <taxon>Trifolium</taxon>
    </lineage>
</organism>
<dbReference type="EMBL" id="CASHSV030000206">
    <property type="protein sequence ID" value="CAJ2653459.1"/>
    <property type="molecule type" value="Genomic_DNA"/>
</dbReference>
<accession>A0ACB0KBH7</accession>
<dbReference type="Proteomes" id="UP001177021">
    <property type="component" value="Unassembled WGS sequence"/>
</dbReference>
<keyword evidence="2" id="KW-1185">Reference proteome</keyword>
<reference evidence="1" key="1">
    <citation type="submission" date="2023-10" db="EMBL/GenBank/DDBJ databases">
        <authorList>
            <person name="Rodriguez Cubillos JULIANA M."/>
            <person name="De Vega J."/>
        </authorList>
    </citation>
    <scope>NUCLEOTIDE SEQUENCE</scope>
</reference>
<protein>
    <submittedName>
        <fullName evidence="1">Uncharacterized protein</fullName>
    </submittedName>
</protein>